<dbReference type="Pfam" id="PF00098">
    <property type="entry name" value="zf-CCHC"/>
    <property type="match status" value="1"/>
</dbReference>
<dbReference type="EMBL" id="CM029039">
    <property type="protein sequence ID" value="KAG2644016.1"/>
    <property type="molecule type" value="Genomic_DNA"/>
</dbReference>
<feature type="region of interest" description="Disordered" evidence="2">
    <location>
        <begin position="69"/>
        <end position="90"/>
    </location>
</feature>
<evidence type="ECO:0000313" key="4">
    <source>
        <dbReference type="EMBL" id="KAG2644016.1"/>
    </source>
</evidence>
<evidence type="ECO:0000259" key="3">
    <source>
        <dbReference type="PROSITE" id="PS50158"/>
    </source>
</evidence>
<organism evidence="4 5">
    <name type="scientific">Panicum virgatum</name>
    <name type="common">Blackwell switchgrass</name>
    <dbReference type="NCBI Taxonomy" id="38727"/>
    <lineage>
        <taxon>Eukaryota</taxon>
        <taxon>Viridiplantae</taxon>
        <taxon>Streptophyta</taxon>
        <taxon>Embryophyta</taxon>
        <taxon>Tracheophyta</taxon>
        <taxon>Spermatophyta</taxon>
        <taxon>Magnoliopsida</taxon>
        <taxon>Liliopsida</taxon>
        <taxon>Poales</taxon>
        <taxon>Poaceae</taxon>
        <taxon>PACMAD clade</taxon>
        <taxon>Panicoideae</taxon>
        <taxon>Panicodae</taxon>
        <taxon>Paniceae</taxon>
        <taxon>Panicinae</taxon>
        <taxon>Panicum</taxon>
        <taxon>Panicum sect. Hiantes</taxon>
    </lineage>
</organism>
<reference evidence="4" key="1">
    <citation type="submission" date="2020-05" db="EMBL/GenBank/DDBJ databases">
        <title>WGS assembly of Panicum virgatum.</title>
        <authorList>
            <person name="Lovell J.T."/>
            <person name="Jenkins J."/>
            <person name="Shu S."/>
            <person name="Juenger T.E."/>
            <person name="Schmutz J."/>
        </authorList>
    </citation>
    <scope>NUCLEOTIDE SEQUENCE</scope>
    <source>
        <strain evidence="4">AP13</strain>
    </source>
</reference>
<gene>
    <name evidence="4" type="ORF">PVAP13_2KG399300</name>
</gene>
<dbReference type="SMART" id="SM00343">
    <property type="entry name" value="ZnF_C2HC"/>
    <property type="match status" value="2"/>
</dbReference>
<dbReference type="AlphaFoldDB" id="A0A8T0WDS2"/>
<feature type="compositionally biased region" description="Basic and acidic residues" evidence="2">
    <location>
        <begin position="72"/>
        <end position="90"/>
    </location>
</feature>
<keyword evidence="5" id="KW-1185">Reference proteome</keyword>
<sequence>MDRGDNYGGGQRRGFGEDRRGGRFQEEGDRRMGRFHGEEDREARREEELRCEWQLRDRMARNRKIYMMGDPRGFRDGDQAGKRRAMEPSELDRDNYQNSQRVRFQQTQSASHISVLDRIVGNRWEQNEKSELVSNKNAAESSRNGVCFRCRQEGHHQANCTNPPFCFNCKYIGHMAAKCLNNKECSMRLLGFGFPEQGYYCLKIPGAAKQQTNDQIGLIQVQSGDADADKIERELKNLIDNKWAWKVRQLSEMSYLASFPNKMIMDTFSRSKSMVPALYNITVSITHSNLDIKASVVLHTGWVQLHNVPDPARNSEAVTLIAELAGEVMGVDEVSLIKAGPIRVKLRVRELARVKGHIEIFIEGVGYEIKFLPEQVKSKKTEPRDPSPPPKPDDNDSSEEDDEADGLSDFEGKVNRALGGSANIPKAKGHTAGRGWQ</sequence>
<feature type="region of interest" description="Disordered" evidence="2">
    <location>
        <begin position="1"/>
        <end position="43"/>
    </location>
</feature>
<proteinExistence type="predicted"/>
<dbReference type="InterPro" id="IPR001878">
    <property type="entry name" value="Znf_CCHC"/>
</dbReference>
<keyword evidence="1" id="KW-0479">Metal-binding</keyword>
<dbReference type="PROSITE" id="PS50158">
    <property type="entry name" value="ZF_CCHC"/>
    <property type="match status" value="1"/>
</dbReference>
<feature type="compositionally biased region" description="Acidic residues" evidence="2">
    <location>
        <begin position="395"/>
        <end position="408"/>
    </location>
</feature>
<dbReference type="GO" id="GO:0003676">
    <property type="term" value="F:nucleic acid binding"/>
    <property type="evidence" value="ECO:0007669"/>
    <property type="project" value="InterPro"/>
</dbReference>
<dbReference type="GO" id="GO:0008270">
    <property type="term" value="F:zinc ion binding"/>
    <property type="evidence" value="ECO:0007669"/>
    <property type="project" value="UniProtKB-KW"/>
</dbReference>
<dbReference type="Gene3D" id="4.10.60.10">
    <property type="entry name" value="Zinc finger, CCHC-type"/>
    <property type="match status" value="1"/>
</dbReference>
<name>A0A8T0WDS2_PANVG</name>
<evidence type="ECO:0000256" key="2">
    <source>
        <dbReference type="SAM" id="MobiDB-lite"/>
    </source>
</evidence>
<accession>A0A8T0WDS2</accession>
<keyword evidence="1" id="KW-0862">Zinc</keyword>
<keyword evidence="1" id="KW-0863">Zinc-finger</keyword>
<feature type="compositionally biased region" description="Gly residues" evidence="2">
    <location>
        <begin position="1"/>
        <end position="13"/>
    </location>
</feature>
<feature type="compositionally biased region" description="Basic and acidic residues" evidence="2">
    <location>
        <begin position="14"/>
        <end position="43"/>
    </location>
</feature>
<feature type="domain" description="CCHC-type" evidence="3">
    <location>
        <begin position="147"/>
        <end position="162"/>
    </location>
</feature>
<dbReference type="PANTHER" id="PTHR33170">
    <property type="entry name" value="DUF4283 DOMAIN-CONTAINING PROTEIN-RELATED"/>
    <property type="match status" value="1"/>
</dbReference>
<dbReference type="Proteomes" id="UP000823388">
    <property type="component" value="Chromosome 2K"/>
</dbReference>
<comment type="caution">
    <text evidence="4">The sequence shown here is derived from an EMBL/GenBank/DDBJ whole genome shotgun (WGS) entry which is preliminary data.</text>
</comment>
<dbReference type="PANTHER" id="PTHR33170:SF2">
    <property type="entry name" value="OS12G0531500 PROTEIN"/>
    <property type="match status" value="1"/>
</dbReference>
<protein>
    <recommendedName>
        <fullName evidence="3">CCHC-type domain-containing protein</fullName>
    </recommendedName>
</protein>
<evidence type="ECO:0000313" key="5">
    <source>
        <dbReference type="Proteomes" id="UP000823388"/>
    </source>
</evidence>
<evidence type="ECO:0000256" key="1">
    <source>
        <dbReference type="PROSITE-ProRule" id="PRU00047"/>
    </source>
</evidence>
<feature type="region of interest" description="Disordered" evidence="2">
    <location>
        <begin position="377"/>
        <end position="437"/>
    </location>
</feature>
<dbReference type="SUPFAM" id="SSF57756">
    <property type="entry name" value="Retrovirus zinc finger-like domains"/>
    <property type="match status" value="1"/>
</dbReference>
<dbReference type="InterPro" id="IPR036875">
    <property type="entry name" value="Znf_CCHC_sf"/>
</dbReference>